<name>A0A0J6WV98_9FIRM</name>
<evidence type="ECO:0000256" key="1">
    <source>
        <dbReference type="PIRNR" id="PIRNR037226"/>
    </source>
</evidence>
<dbReference type="Pfam" id="PF01546">
    <property type="entry name" value="Peptidase_M20"/>
    <property type="match status" value="1"/>
</dbReference>
<dbReference type="OrthoDB" id="9781032at2"/>
<dbReference type="PATRIC" id="fig|1122219.3.peg.1816"/>
<dbReference type="STRING" id="39029.BSR42_12040"/>
<dbReference type="GO" id="GO:0005737">
    <property type="term" value="C:cytoplasm"/>
    <property type="evidence" value="ECO:0007669"/>
    <property type="project" value="TreeGrafter"/>
</dbReference>
<dbReference type="SUPFAM" id="SSF55031">
    <property type="entry name" value="Bacterial exopeptidase dimerisation domain"/>
    <property type="match status" value="1"/>
</dbReference>
<dbReference type="PIRSF" id="PIRSF037226">
    <property type="entry name" value="Amidohydrolase_ACY1L2_prd"/>
    <property type="match status" value="1"/>
</dbReference>
<dbReference type="AlphaFoldDB" id="A0A0J6WV98"/>
<dbReference type="InParanoid" id="A0A0J6WV98"/>
<feature type="domain" description="Peptidase M20 dimerisation" evidence="2">
    <location>
        <begin position="176"/>
        <end position="252"/>
    </location>
</feature>
<protein>
    <recommendedName>
        <fullName evidence="1">Peptidase M20 domain-containing protein 2</fullName>
    </recommendedName>
</protein>
<dbReference type="InterPro" id="IPR002933">
    <property type="entry name" value="Peptidase_M20"/>
</dbReference>
<evidence type="ECO:0000313" key="3">
    <source>
        <dbReference type="EMBL" id="KMO86113.1"/>
    </source>
</evidence>
<dbReference type="Pfam" id="PF07687">
    <property type="entry name" value="M20_dimer"/>
    <property type="match status" value="1"/>
</dbReference>
<dbReference type="InterPro" id="IPR017439">
    <property type="entry name" value="Amidohydrolase"/>
</dbReference>
<dbReference type="NCBIfam" id="TIGR01891">
    <property type="entry name" value="amidohydrolases"/>
    <property type="match status" value="1"/>
</dbReference>
<dbReference type="RefSeq" id="WP_048514685.1">
    <property type="nucleotide sequence ID" value="NZ_FUXD01000056.1"/>
</dbReference>
<dbReference type="GO" id="GO:0046657">
    <property type="term" value="P:folic acid catabolic process"/>
    <property type="evidence" value="ECO:0007669"/>
    <property type="project" value="TreeGrafter"/>
</dbReference>
<dbReference type="EMBL" id="LEKT01000033">
    <property type="protein sequence ID" value="KMO86113.1"/>
    <property type="molecule type" value="Genomic_DNA"/>
</dbReference>
<accession>A0A0J6WV98</accession>
<evidence type="ECO:0000313" key="4">
    <source>
        <dbReference type="Proteomes" id="UP000036503"/>
    </source>
</evidence>
<dbReference type="Gene3D" id="3.30.70.360">
    <property type="match status" value="1"/>
</dbReference>
<dbReference type="InterPro" id="IPR036264">
    <property type="entry name" value="Bact_exopeptidase_dim_dom"/>
</dbReference>
<organism evidence="3 4">
    <name type="scientific">Megasphaera cerevisiae DSM 20462</name>
    <dbReference type="NCBI Taxonomy" id="1122219"/>
    <lineage>
        <taxon>Bacteria</taxon>
        <taxon>Bacillati</taxon>
        <taxon>Bacillota</taxon>
        <taxon>Negativicutes</taxon>
        <taxon>Veillonellales</taxon>
        <taxon>Veillonellaceae</taxon>
        <taxon>Megasphaera</taxon>
    </lineage>
</organism>
<comment type="similarity">
    <text evidence="1">Belongs to the peptidase M20A family.</text>
</comment>
<dbReference type="PANTHER" id="PTHR30575">
    <property type="entry name" value="PEPTIDASE M20"/>
    <property type="match status" value="1"/>
</dbReference>
<dbReference type="SUPFAM" id="SSF53187">
    <property type="entry name" value="Zn-dependent exopeptidases"/>
    <property type="match status" value="1"/>
</dbReference>
<dbReference type="Proteomes" id="UP000036503">
    <property type="component" value="Unassembled WGS sequence"/>
</dbReference>
<reference evidence="3 4" key="1">
    <citation type="submission" date="2015-06" db="EMBL/GenBank/DDBJ databases">
        <title>Draft genome sequence of beer spoilage bacterium Megasphaera cerevisiae type strain 20462.</title>
        <authorList>
            <person name="Kutumbaka K."/>
            <person name="Pasmowitz J."/>
            <person name="Mategko J."/>
            <person name="Reyes D."/>
            <person name="Friedrich A."/>
            <person name="Han S."/>
            <person name="Martens-Habbena W."/>
            <person name="Neal-McKinney J."/>
            <person name="Janagama H.K."/>
            <person name="Nadala C."/>
            <person name="Samadpour M."/>
        </authorList>
    </citation>
    <scope>NUCLEOTIDE SEQUENCE [LARGE SCALE GENOMIC DNA]</scope>
    <source>
        <strain evidence="3 4">DSM 20462</strain>
    </source>
</reference>
<sequence length="381" mass="41538">MTTKEWKNRACRQVDKLQPVIYGIAEYLYAHPELGGEERLAAAYLRRILADHGFTVEAVVPEAFPTAFHGVRGRGPFQMGFLAEYDALPGLGHGCGHNLIAAMSVGAAVAFAAAAGDRASVHIYGCPAEETVGSKVYMSEQGVFDRLDAAVIIHPGSDKTCIGGTSYATHPLQFVFLGKPAHVADSSYHGVNALDALIDFYGKLKDYDVRLTKRHIIGAIITEGGTVPNIVPERAVLKATIRALDTDFLEQQMLPEIRRIAQEVSDAHGTELEMVHYEPLFKNMVNDARMDVYFAEAFSSLYEEFGIREDDYAEGSTDVGNVSHVTRVCQPEICIGYHIAAHTRGFAEAAGSELGRLQALTGAKAMVMAAIDVMNEKDWTK</sequence>
<dbReference type="InterPro" id="IPR052030">
    <property type="entry name" value="Peptidase_M20/M20A_hydrolases"/>
</dbReference>
<dbReference type="InterPro" id="IPR011650">
    <property type="entry name" value="Peptidase_M20_dimer"/>
</dbReference>
<comment type="caution">
    <text evidence="3">The sequence shown here is derived from an EMBL/GenBank/DDBJ whole genome shotgun (WGS) entry which is preliminary data.</text>
</comment>
<gene>
    <name evidence="3" type="ORF">AB840_09925</name>
</gene>
<dbReference type="GO" id="GO:0016805">
    <property type="term" value="F:dipeptidase activity"/>
    <property type="evidence" value="ECO:0007669"/>
    <property type="project" value="InterPro"/>
</dbReference>
<dbReference type="PANTHER" id="PTHR30575:SF0">
    <property type="entry name" value="XAA-ARG DIPEPTIDASE"/>
    <property type="match status" value="1"/>
</dbReference>
<dbReference type="GO" id="GO:0071713">
    <property type="term" value="F:para-aminobenzoyl-glutamate hydrolase activity"/>
    <property type="evidence" value="ECO:0007669"/>
    <property type="project" value="TreeGrafter"/>
</dbReference>
<keyword evidence="3" id="KW-0378">Hydrolase</keyword>
<evidence type="ECO:0000259" key="2">
    <source>
        <dbReference type="Pfam" id="PF07687"/>
    </source>
</evidence>
<dbReference type="Gene3D" id="3.40.630.10">
    <property type="entry name" value="Zn peptidases"/>
    <property type="match status" value="1"/>
</dbReference>
<dbReference type="InterPro" id="IPR017144">
    <property type="entry name" value="Xaa-Arg_dipeptidase"/>
</dbReference>
<proteinExistence type="inferred from homology"/>
<keyword evidence="4" id="KW-1185">Reference proteome</keyword>